<dbReference type="PROSITE" id="PS52050">
    <property type="entry name" value="WYL"/>
    <property type="match status" value="1"/>
</dbReference>
<evidence type="ECO:0000313" key="3">
    <source>
        <dbReference type="EMBL" id="MDT8999784.1"/>
    </source>
</evidence>
<dbReference type="InterPro" id="IPR026881">
    <property type="entry name" value="WYL_dom"/>
</dbReference>
<dbReference type="InterPro" id="IPR013196">
    <property type="entry name" value="HTH_11"/>
</dbReference>
<dbReference type="EMBL" id="JAVXZY010000003">
    <property type="protein sequence ID" value="MDT8999784.1"/>
    <property type="molecule type" value="Genomic_DNA"/>
</dbReference>
<dbReference type="InterPro" id="IPR036388">
    <property type="entry name" value="WH-like_DNA-bd_sf"/>
</dbReference>
<dbReference type="Pfam" id="PF13280">
    <property type="entry name" value="WYL"/>
    <property type="match status" value="1"/>
</dbReference>
<dbReference type="Pfam" id="PF08279">
    <property type="entry name" value="HTH_11"/>
    <property type="match status" value="1"/>
</dbReference>
<dbReference type="PANTHER" id="PTHR34580">
    <property type="match status" value="1"/>
</dbReference>
<sequence length="242" mass="26979">MRKAERLFQLVNLIRVHQPVTAATLAERLGVSVRSIYRYIDDLSLSGIPLYGEAGVGYALHEHFELPPLSLSAAELQALQFAVALARQSAGRQLGEAAASLQAKLEAALSPGALAHEPARLRAMAAPLSCAQQQRWDQLMQAIEAGLWLRLSYRREDGRRSFRRVLPLGLFYWRPQWTVGAWCGLRQQFRDFRLDRIETLEPCEAIPGATAPGLEQYLAQRQAEANAWAQSQAESAKVRAPH</sequence>
<comment type="caution">
    <text evidence="3">The sequence shown here is derived from an EMBL/GenBank/DDBJ whole genome shotgun (WGS) entry which is preliminary data.</text>
</comment>
<name>A0ABU3PB30_9BURK</name>
<dbReference type="InterPro" id="IPR036390">
    <property type="entry name" value="WH_DNA-bd_sf"/>
</dbReference>
<dbReference type="InterPro" id="IPR051534">
    <property type="entry name" value="CBASS_pafABC_assoc_protein"/>
</dbReference>
<evidence type="ECO:0000313" key="4">
    <source>
        <dbReference type="Proteomes" id="UP001246372"/>
    </source>
</evidence>
<dbReference type="Proteomes" id="UP001246372">
    <property type="component" value="Unassembled WGS sequence"/>
</dbReference>
<proteinExistence type="predicted"/>
<dbReference type="RefSeq" id="WP_315650340.1">
    <property type="nucleotide sequence ID" value="NZ_JAVXZY010000003.1"/>
</dbReference>
<dbReference type="SUPFAM" id="SSF46785">
    <property type="entry name" value="Winged helix' DNA-binding domain"/>
    <property type="match status" value="1"/>
</dbReference>
<dbReference type="PANTHER" id="PTHR34580:SF3">
    <property type="entry name" value="PROTEIN PAFB"/>
    <property type="match status" value="1"/>
</dbReference>
<evidence type="ECO:0000259" key="1">
    <source>
        <dbReference type="Pfam" id="PF08279"/>
    </source>
</evidence>
<organism evidence="3 4">
    <name type="scientific">Roseateles aquae</name>
    <dbReference type="NCBI Taxonomy" id="3077235"/>
    <lineage>
        <taxon>Bacteria</taxon>
        <taxon>Pseudomonadati</taxon>
        <taxon>Pseudomonadota</taxon>
        <taxon>Betaproteobacteria</taxon>
        <taxon>Burkholderiales</taxon>
        <taxon>Sphaerotilaceae</taxon>
        <taxon>Roseateles</taxon>
    </lineage>
</organism>
<protein>
    <submittedName>
        <fullName evidence="3">YafY family protein</fullName>
    </submittedName>
</protein>
<reference evidence="3" key="1">
    <citation type="submission" date="2023-09" db="EMBL/GenBank/DDBJ databases">
        <title>Paucibacter sp. APW11 Genome sequencing and assembly.</title>
        <authorList>
            <person name="Kim I."/>
        </authorList>
    </citation>
    <scope>NUCLEOTIDE SEQUENCE</scope>
    <source>
        <strain evidence="3">APW11</strain>
    </source>
</reference>
<dbReference type="Gene3D" id="1.10.10.10">
    <property type="entry name" value="Winged helix-like DNA-binding domain superfamily/Winged helix DNA-binding domain"/>
    <property type="match status" value="1"/>
</dbReference>
<keyword evidence="4" id="KW-1185">Reference proteome</keyword>
<evidence type="ECO:0000259" key="2">
    <source>
        <dbReference type="Pfam" id="PF13280"/>
    </source>
</evidence>
<feature type="domain" description="WYL" evidence="2">
    <location>
        <begin position="137"/>
        <end position="201"/>
    </location>
</feature>
<accession>A0ABU3PB30</accession>
<feature type="domain" description="Helix-turn-helix type 11" evidence="1">
    <location>
        <begin position="6"/>
        <end position="58"/>
    </location>
</feature>
<gene>
    <name evidence="3" type="ORF">RQP53_10940</name>
</gene>